<keyword evidence="2" id="KW-0479">Metal-binding</keyword>
<keyword evidence="5" id="KW-0833">Ubl conjugation pathway</keyword>
<dbReference type="PANTHER" id="PTHR11685">
    <property type="entry name" value="RBR FAMILY RING FINGER AND IBR DOMAIN-CONTAINING"/>
    <property type="match status" value="1"/>
</dbReference>
<sequence>MAGDEGKRRKTPRHKHGDPGMPKSRKRSEDDSTTSKSPATADSPADIDALRKARLTYLAKSPEERRKDMKYEYVKRTQTSEADEEKDKRHKAVRGQVIDREDRKPKRRSTTRTESNRQAVAQDESEDDYVYSRNERSSGAGSTGATQIETSRTQRTKSQSQKPKKTETTRRAPERRYTEPARRKEVYVFDEVPCAGKETHPLPRRMSIVTEKAQKPEIKRSATTVKPKVEVGVAKSEVTGTPKKGSGLLSGLLPPKPAPQRKVSCLTCGDDEIPVAQSALLPCKHRMCNTCLKRVFKMSVSDPAHMPPRCCTDQHIALKHVEKLFDDKFKVLWNRKFQEYKTKNRVYCPGRKCGAWIKPHYITIENGRKMHTTRECPKDPETKAFIETAKEKGWQRCYSCHAMVELKEGCNHMTCRCTAEFCMVCGLKWKSCDCPWFNYEAVDANMGDPMRYQQEMDRRRDQVNRDEELARRMQQMGLGDDGEGPAARVFGLGNGANHHMNQNFIQQAREALTANYAQAGQAAMGLLNGFVRGRENPLPGIPMEMEQMLEMLGQGGHEDKLASTKQEEPTDEFMIGYMAGLDMVATGSRIDWTTSSTFYEVQVYDWAHDPGILYGRMGRKRRKGARDGNLRLLDTHGRAYHGVGNIDRVNRPDERFRYLS</sequence>
<accession>A0A177EXU8</accession>
<keyword evidence="10" id="KW-1185">Reference proteome</keyword>
<dbReference type="Proteomes" id="UP000077002">
    <property type="component" value="Unassembled WGS sequence"/>
</dbReference>
<name>A0A177EXU8_9EURO</name>
<dbReference type="InterPro" id="IPR013083">
    <property type="entry name" value="Znf_RING/FYVE/PHD"/>
</dbReference>
<dbReference type="RefSeq" id="XP_022508163.1">
    <property type="nucleotide sequence ID" value="XM_022659536.1"/>
</dbReference>
<dbReference type="GeneID" id="34604736"/>
<dbReference type="GO" id="GO:0016567">
    <property type="term" value="P:protein ubiquitination"/>
    <property type="evidence" value="ECO:0007669"/>
    <property type="project" value="InterPro"/>
</dbReference>
<proteinExistence type="predicted"/>
<dbReference type="EMBL" id="LVKK01000097">
    <property type="protein sequence ID" value="OAG36211.1"/>
    <property type="molecule type" value="Genomic_DNA"/>
</dbReference>
<protein>
    <recommendedName>
        <fullName evidence="8">RING-type domain-containing protein</fullName>
    </recommendedName>
</protein>
<evidence type="ECO:0000256" key="1">
    <source>
        <dbReference type="ARBA" id="ARBA00022679"/>
    </source>
</evidence>
<dbReference type="PROSITE" id="PS00518">
    <property type="entry name" value="ZF_RING_1"/>
    <property type="match status" value="1"/>
</dbReference>
<dbReference type="GO" id="GO:0008270">
    <property type="term" value="F:zinc ion binding"/>
    <property type="evidence" value="ECO:0007669"/>
    <property type="project" value="UniProtKB-KW"/>
</dbReference>
<organism evidence="9 10">
    <name type="scientific">Fonsecaea monophora</name>
    <dbReference type="NCBI Taxonomy" id="254056"/>
    <lineage>
        <taxon>Eukaryota</taxon>
        <taxon>Fungi</taxon>
        <taxon>Dikarya</taxon>
        <taxon>Ascomycota</taxon>
        <taxon>Pezizomycotina</taxon>
        <taxon>Eurotiomycetes</taxon>
        <taxon>Chaetothyriomycetidae</taxon>
        <taxon>Chaetothyriales</taxon>
        <taxon>Herpotrichiellaceae</taxon>
        <taxon>Fonsecaea</taxon>
    </lineage>
</organism>
<feature type="compositionally biased region" description="Basic and acidic residues" evidence="7">
    <location>
        <begin position="164"/>
        <end position="182"/>
    </location>
</feature>
<dbReference type="Gene3D" id="1.20.120.1750">
    <property type="match status" value="1"/>
</dbReference>
<feature type="domain" description="RING-type" evidence="8">
    <location>
        <begin position="261"/>
        <end position="443"/>
    </location>
</feature>
<evidence type="ECO:0000256" key="5">
    <source>
        <dbReference type="ARBA" id="ARBA00022786"/>
    </source>
</evidence>
<keyword evidence="3" id="KW-0677">Repeat</keyword>
<dbReference type="OrthoDB" id="10254945at2759"/>
<keyword evidence="1" id="KW-0808">Transferase</keyword>
<dbReference type="PROSITE" id="PS51873">
    <property type="entry name" value="TRIAD"/>
    <property type="match status" value="1"/>
</dbReference>
<dbReference type="CDD" id="cd22584">
    <property type="entry name" value="Rcat_RBR_unk"/>
    <property type="match status" value="1"/>
</dbReference>
<comment type="caution">
    <text evidence="9">The sequence shown here is derived from an EMBL/GenBank/DDBJ whole genome shotgun (WGS) entry which is preliminary data.</text>
</comment>
<evidence type="ECO:0000313" key="10">
    <source>
        <dbReference type="Proteomes" id="UP000077002"/>
    </source>
</evidence>
<reference evidence="9 10" key="1">
    <citation type="submission" date="2016-03" db="EMBL/GenBank/DDBJ databases">
        <title>Draft genome sequence of the Fonsecaea monophora CBS 269.37.</title>
        <authorList>
            <person name="Bombassaro A."/>
            <person name="Vinicius W.A."/>
            <person name="De Hoog S."/>
            <person name="Sun J."/>
            <person name="Souza E.M."/>
            <person name="Raittz R.T."/>
            <person name="Costa F."/>
            <person name="Leao A.C."/>
            <person name="Tadra-Sfeir M.Z."/>
            <person name="Baura V."/>
            <person name="Balsanelli E."/>
            <person name="Pedrosa F.O."/>
            <person name="Moreno L.F."/>
            <person name="Steffens M.B."/>
            <person name="Xi L."/>
            <person name="Bocca A.L."/>
            <person name="Felipe M.S."/>
            <person name="Teixeira M."/>
            <person name="Telles Filho F.Q."/>
            <person name="Azevedo C.M."/>
            <person name="Gomes R."/>
            <person name="Vicente V.A."/>
        </authorList>
    </citation>
    <scope>NUCLEOTIDE SEQUENCE [LARGE SCALE GENOMIC DNA]</scope>
    <source>
        <strain evidence="9 10">CBS 269.37</strain>
    </source>
</reference>
<dbReference type="SUPFAM" id="SSF57850">
    <property type="entry name" value="RING/U-box"/>
    <property type="match status" value="2"/>
</dbReference>
<dbReference type="InterPro" id="IPR031127">
    <property type="entry name" value="E3_UB_ligase_RBR"/>
</dbReference>
<dbReference type="Gene3D" id="3.30.40.10">
    <property type="entry name" value="Zinc/RING finger domain, C3HC4 (zinc finger)"/>
    <property type="match status" value="1"/>
</dbReference>
<dbReference type="InterPro" id="IPR017907">
    <property type="entry name" value="Znf_RING_CS"/>
</dbReference>
<evidence type="ECO:0000256" key="4">
    <source>
        <dbReference type="ARBA" id="ARBA00022771"/>
    </source>
</evidence>
<feature type="region of interest" description="Disordered" evidence="7">
    <location>
        <begin position="1"/>
        <end position="182"/>
    </location>
</feature>
<dbReference type="GO" id="GO:0004842">
    <property type="term" value="F:ubiquitin-protein transferase activity"/>
    <property type="evidence" value="ECO:0007669"/>
    <property type="project" value="InterPro"/>
</dbReference>
<dbReference type="InterPro" id="IPR044066">
    <property type="entry name" value="TRIAD_supradom"/>
</dbReference>
<keyword evidence="4" id="KW-0863">Zinc-finger</keyword>
<evidence type="ECO:0000256" key="2">
    <source>
        <dbReference type="ARBA" id="ARBA00022723"/>
    </source>
</evidence>
<evidence type="ECO:0000259" key="8">
    <source>
        <dbReference type="PROSITE" id="PS51873"/>
    </source>
</evidence>
<evidence type="ECO:0000256" key="3">
    <source>
        <dbReference type="ARBA" id="ARBA00022737"/>
    </source>
</evidence>
<gene>
    <name evidence="9" type="ORF">AYO21_09605</name>
</gene>
<evidence type="ECO:0000256" key="7">
    <source>
        <dbReference type="SAM" id="MobiDB-lite"/>
    </source>
</evidence>
<dbReference type="AlphaFoldDB" id="A0A177EXU8"/>
<evidence type="ECO:0000256" key="6">
    <source>
        <dbReference type="ARBA" id="ARBA00022833"/>
    </source>
</evidence>
<feature type="compositionally biased region" description="Polar residues" evidence="7">
    <location>
        <begin position="137"/>
        <end position="161"/>
    </location>
</feature>
<evidence type="ECO:0000313" key="9">
    <source>
        <dbReference type="EMBL" id="OAG36211.1"/>
    </source>
</evidence>
<keyword evidence="6" id="KW-0862">Zinc</keyword>
<feature type="compositionally biased region" description="Basic and acidic residues" evidence="7">
    <location>
        <begin position="61"/>
        <end position="75"/>
    </location>
</feature>